<keyword evidence="10" id="KW-1185">Reference proteome</keyword>
<dbReference type="PROSITE" id="PS00108">
    <property type="entry name" value="PROTEIN_KINASE_ST"/>
    <property type="match status" value="1"/>
</dbReference>
<evidence type="ECO:0000256" key="2">
    <source>
        <dbReference type="ARBA" id="ARBA00022679"/>
    </source>
</evidence>
<name>A0A9W8EKT8_9FUNG</name>
<dbReference type="GO" id="GO:0004708">
    <property type="term" value="F:MAP kinase kinase activity"/>
    <property type="evidence" value="ECO:0007669"/>
    <property type="project" value="UniProtKB-EC"/>
</dbReference>
<evidence type="ECO:0000313" key="9">
    <source>
        <dbReference type="EMBL" id="KAJ2006936.1"/>
    </source>
</evidence>
<dbReference type="InterPro" id="IPR011009">
    <property type="entry name" value="Kinase-like_dom_sf"/>
</dbReference>
<dbReference type="SMART" id="SM00220">
    <property type="entry name" value="S_TKc"/>
    <property type="match status" value="1"/>
</dbReference>
<dbReference type="Gene3D" id="3.30.200.20">
    <property type="entry name" value="Phosphorylase Kinase, domain 1"/>
    <property type="match status" value="1"/>
</dbReference>
<dbReference type="Proteomes" id="UP001150907">
    <property type="component" value="Unassembled WGS sequence"/>
</dbReference>
<evidence type="ECO:0000256" key="6">
    <source>
        <dbReference type="ARBA" id="ARBA00038035"/>
    </source>
</evidence>
<feature type="compositionally biased region" description="Low complexity" evidence="7">
    <location>
        <begin position="45"/>
        <end position="54"/>
    </location>
</feature>
<dbReference type="Gene3D" id="1.10.510.10">
    <property type="entry name" value="Transferase(Phosphotransferase) domain 1"/>
    <property type="match status" value="1"/>
</dbReference>
<evidence type="ECO:0000256" key="1">
    <source>
        <dbReference type="ARBA" id="ARBA00022527"/>
    </source>
</evidence>
<dbReference type="Pfam" id="PF00069">
    <property type="entry name" value="Pkinase"/>
    <property type="match status" value="1"/>
</dbReference>
<organism evidence="9 10">
    <name type="scientific">Coemansia thaxteri</name>
    <dbReference type="NCBI Taxonomy" id="2663907"/>
    <lineage>
        <taxon>Eukaryota</taxon>
        <taxon>Fungi</taxon>
        <taxon>Fungi incertae sedis</taxon>
        <taxon>Zoopagomycota</taxon>
        <taxon>Kickxellomycotina</taxon>
        <taxon>Kickxellomycetes</taxon>
        <taxon>Kickxellales</taxon>
        <taxon>Kickxellaceae</taxon>
        <taxon>Coemansia</taxon>
    </lineage>
</organism>
<dbReference type="EC" id="2.7.12.2" evidence="9"/>
<comment type="similarity">
    <text evidence="6">Belongs to the protein kinase superfamily. STE Ser/Thr protein kinase family. MAP kinase kinase subfamily.</text>
</comment>
<comment type="caution">
    <text evidence="9">The sequence shown here is derived from an EMBL/GenBank/DDBJ whole genome shotgun (WGS) entry which is preliminary data.</text>
</comment>
<dbReference type="InterPro" id="IPR000719">
    <property type="entry name" value="Prot_kinase_dom"/>
</dbReference>
<feature type="compositionally biased region" description="Low complexity" evidence="7">
    <location>
        <begin position="1"/>
        <end position="22"/>
    </location>
</feature>
<dbReference type="PANTHER" id="PTHR47448">
    <property type="entry name" value="DUAL SPECIFICITY MITOGEN-ACTIVATED PROTEIN KINASE KINASE DSOR1-LIKE PROTEIN"/>
    <property type="match status" value="1"/>
</dbReference>
<accession>A0A9W8EKT8</accession>
<dbReference type="OrthoDB" id="10252354at2759"/>
<dbReference type="AlphaFoldDB" id="A0A9W8EKT8"/>
<proteinExistence type="inferred from homology"/>
<dbReference type="GO" id="GO:0004674">
    <property type="term" value="F:protein serine/threonine kinase activity"/>
    <property type="evidence" value="ECO:0007669"/>
    <property type="project" value="UniProtKB-KW"/>
</dbReference>
<dbReference type="EMBL" id="JANBQF010000042">
    <property type="protein sequence ID" value="KAJ2006936.1"/>
    <property type="molecule type" value="Genomic_DNA"/>
</dbReference>
<keyword evidence="4 9" id="KW-0418">Kinase</keyword>
<feature type="domain" description="Protein kinase" evidence="8">
    <location>
        <begin position="138"/>
        <end position="402"/>
    </location>
</feature>
<dbReference type="PROSITE" id="PS50011">
    <property type="entry name" value="PROTEIN_KINASE_DOM"/>
    <property type="match status" value="1"/>
</dbReference>
<gene>
    <name evidence="9" type="primary">MKK1</name>
    <name evidence="9" type="ORF">H4R26_001077</name>
</gene>
<protein>
    <submittedName>
        <fullName evidence="9">Protein kinase C signaling pathway involved MAPKK protein</fullName>
        <ecNumber evidence="9">2.7.12.2</ecNumber>
    </submittedName>
</protein>
<dbReference type="SUPFAM" id="SSF56112">
    <property type="entry name" value="Protein kinase-like (PK-like)"/>
    <property type="match status" value="1"/>
</dbReference>
<dbReference type="InterPro" id="IPR050915">
    <property type="entry name" value="MAP_kinase_kinase"/>
</dbReference>
<dbReference type="GO" id="GO:0005524">
    <property type="term" value="F:ATP binding"/>
    <property type="evidence" value="ECO:0007669"/>
    <property type="project" value="UniProtKB-KW"/>
</dbReference>
<dbReference type="PANTHER" id="PTHR47448:SF5">
    <property type="entry name" value="MITOGEN-ACTIVATED PROTEIN KINASE KINAE MKK2"/>
    <property type="match status" value="1"/>
</dbReference>
<keyword evidence="2 9" id="KW-0808">Transferase</keyword>
<evidence type="ECO:0000259" key="8">
    <source>
        <dbReference type="PROSITE" id="PS50011"/>
    </source>
</evidence>
<sequence>MSSSLNRSNATSARGSSSTAGARPLPPRLYTSTTPRGGQPPPLPRLQIPLQLPRVQTNNLPPASGGDQAARQQSREVHQGLSIVTNSAVSAIPQPDVVATQLGQLSISPNTLTPSSSVIPRGATDDDEEEYQLSDENITVMRKLGEGSVGTVHKVEYRPKRKIMARKLMAVYPDETNHRQIMRELKLLKQCQSPYIVKYYGAYFSEDDDGQSIAICMEYCEGGSLESVYKRVAKLGVQIGEGVLGKVALAVLNGLVHLHSYRVIHRDVKPSNILVTGRGEIKLCDFGVSGELVDSIAQTFVGTSYYMAPERIQGDRYAVQSDIWSLGLTLIEVSQNQFPFPPPGHPQLSVIELLEYIIHMPVPHMDPAKFSADCCDFVSRCLIKEPSQRPTPTTLLTTHPFISTAASKNLNLKSWIERVWGVPKSSSSSSNSNSNSRPA</sequence>
<evidence type="ECO:0000256" key="7">
    <source>
        <dbReference type="SAM" id="MobiDB-lite"/>
    </source>
</evidence>
<feature type="region of interest" description="Disordered" evidence="7">
    <location>
        <begin position="1"/>
        <end position="79"/>
    </location>
</feature>
<dbReference type="FunFam" id="1.10.510.10:FF:000263">
    <property type="entry name" value="MAP kinase skh1/pek1"/>
    <property type="match status" value="1"/>
</dbReference>
<evidence type="ECO:0000313" key="10">
    <source>
        <dbReference type="Proteomes" id="UP001150907"/>
    </source>
</evidence>
<dbReference type="FunFam" id="3.30.200.20:FF:000040">
    <property type="entry name" value="Dual specificity mitogen-activated protein kinase kinase"/>
    <property type="match status" value="1"/>
</dbReference>
<keyword evidence="5" id="KW-0067">ATP-binding</keyword>
<evidence type="ECO:0000256" key="5">
    <source>
        <dbReference type="ARBA" id="ARBA00022840"/>
    </source>
</evidence>
<evidence type="ECO:0000256" key="4">
    <source>
        <dbReference type="ARBA" id="ARBA00022777"/>
    </source>
</evidence>
<reference evidence="9" key="1">
    <citation type="submission" date="2022-07" db="EMBL/GenBank/DDBJ databases">
        <title>Phylogenomic reconstructions and comparative analyses of Kickxellomycotina fungi.</title>
        <authorList>
            <person name="Reynolds N.K."/>
            <person name="Stajich J.E."/>
            <person name="Barry K."/>
            <person name="Grigoriev I.V."/>
            <person name="Crous P."/>
            <person name="Smith M.E."/>
        </authorList>
    </citation>
    <scope>NUCLEOTIDE SEQUENCE</scope>
    <source>
        <strain evidence="9">IMI 214461</strain>
    </source>
</reference>
<evidence type="ECO:0000256" key="3">
    <source>
        <dbReference type="ARBA" id="ARBA00022741"/>
    </source>
</evidence>
<keyword evidence="1" id="KW-0723">Serine/threonine-protein kinase</keyword>
<dbReference type="InterPro" id="IPR008271">
    <property type="entry name" value="Ser/Thr_kinase_AS"/>
</dbReference>
<keyword evidence="3" id="KW-0547">Nucleotide-binding</keyword>